<evidence type="ECO:0000313" key="2">
    <source>
        <dbReference type="EMBL" id="RNA38378.1"/>
    </source>
</evidence>
<sequence length="71" mass="8309">MAIALLALILMWVENFRLHSRPACLTSIVVFKSLLTKKKLILEFENYNGDDQIINKIYGNRIENLKEIKFL</sequence>
<gene>
    <name evidence="2" type="ORF">BpHYR1_015154</name>
</gene>
<evidence type="ECO:0000256" key="1">
    <source>
        <dbReference type="SAM" id="SignalP"/>
    </source>
</evidence>
<dbReference type="AlphaFoldDB" id="A0A3M7SS49"/>
<keyword evidence="1" id="KW-0732">Signal</keyword>
<evidence type="ECO:0000313" key="3">
    <source>
        <dbReference type="Proteomes" id="UP000276133"/>
    </source>
</evidence>
<comment type="caution">
    <text evidence="2">The sequence shown here is derived from an EMBL/GenBank/DDBJ whole genome shotgun (WGS) entry which is preliminary data.</text>
</comment>
<feature type="signal peptide" evidence="1">
    <location>
        <begin position="1"/>
        <end position="15"/>
    </location>
</feature>
<organism evidence="2 3">
    <name type="scientific">Brachionus plicatilis</name>
    <name type="common">Marine rotifer</name>
    <name type="synonym">Brachionus muelleri</name>
    <dbReference type="NCBI Taxonomy" id="10195"/>
    <lineage>
        <taxon>Eukaryota</taxon>
        <taxon>Metazoa</taxon>
        <taxon>Spiralia</taxon>
        <taxon>Gnathifera</taxon>
        <taxon>Rotifera</taxon>
        <taxon>Eurotatoria</taxon>
        <taxon>Monogononta</taxon>
        <taxon>Pseudotrocha</taxon>
        <taxon>Ploima</taxon>
        <taxon>Brachionidae</taxon>
        <taxon>Brachionus</taxon>
    </lineage>
</organism>
<dbReference type="EMBL" id="REGN01000882">
    <property type="protein sequence ID" value="RNA38378.1"/>
    <property type="molecule type" value="Genomic_DNA"/>
</dbReference>
<feature type="non-terminal residue" evidence="2">
    <location>
        <position position="71"/>
    </location>
</feature>
<proteinExistence type="predicted"/>
<dbReference type="Proteomes" id="UP000276133">
    <property type="component" value="Unassembled WGS sequence"/>
</dbReference>
<accession>A0A3M7SS49</accession>
<reference evidence="2 3" key="1">
    <citation type="journal article" date="2018" name="Sci. Rep.">
        <title>Genomic signatures of local adaptation to the degree of environmental predictability in rotifers.</title>
        <authorList>
            <person name="Franch-Gras L."/>
            <person name="Hahn C."/>
            <person name="Garcia-Roger E.M."/>
            <person name="Carmona M.J."/>
            <person name="Serra M."/>
            <person name="Gomez A."/>
        </authorList>
    </citation>
    <scope>NUCLEOTIDE SEQUENCE [LARGE SCALE GENOMIC DNA]</scope>
    <source>
        <strain evidence="2">HYR1</strain>
    </source>
</reference>
<name>A0A3M7SS49_BRAPC</name>
<feature type="chain" id="PRO_5018296350" evidence="1">
    <location>
        <begin position="16"/>
        <end position="71"/>
    </location>
</feature>
<keyword evidence="3" id="KW-1185">Reference proteome</keyword>
<protein>
    <submittedName>
        <fullName evidence="2">Uncharacterized protein</fullName>
    </submittedName>
</protein>